<proteinExistence type="inferred from homology"/>
<comment type="caution">
    <text evidence="12">The sequence shown here is derived from an EMBL/GenBank/DDBJ whole genome shotgun (WGS) entry which is preliminary data.</text>
</comment>
<evidence type="ECO:0000256" key="7">
    <source>
        <dbReference type="ARBA" id="ARBA00030554"/>
    </source>
</evidence>
<feature type="compositionally biased region" description="Basic and acidic residues" evidence="9">
    <location>
        <begin position="702"/>
        <end position="714"/>
    </location>
</feature>
<comment type="catalytic activity">
    <reaction evidence="8">
        <text>4-demethyl-7-[(3S)-3-amino-3-carboxypropyl]wyosine(37) in tRNA(Phe) + S-adenosyl-L-methionine = 7-[(3S)-3-amino-3-carboxypropyl]wyosine(37) in tRNA(Phe) + S-adenosyl-L-homocysteine + H(+)</text>
        <dbReference type="Rhea" id="RHEA:36635"/>
        <dbReference type="Rhea" id="RHEA-COMP:10378"/>
        <dbReference type="Rhea" id="RHEA-COMP:10379"/>
        <dbReference type="ChEBI" id="CHEBI:15378"/>
        <dbReference type="ChEBI" id="CHEBI:57856"/>
        <dbReference type="ChEBI" id="CHEBI:59789"/>
        <dbReference type="ChEBI" id="CHEBI:73543"/>
        <dbReference type="ChEBI" id="CHEBI:73550"/>
        <dbReference type="EC" id="2.1.1.282"/>
    </reaction>
</comment>
<organism evidence="12 13">
    <name type="scientific">Toxoplasma gondii p89</name>
    <dbReference type="NCBI Taxonomy" id="943119"/>
    <lineage>
        <taxon>Eukaryota</taxon>
        <taxon>Sar</taxon>
        <taxon>Alveolata</taxon>
        <taxon>Apicomplexa</taxon>
        <taxon>Conoidasida</taxon>
        <taxon>Coccidia</taxon>
        <taxon>Eucoccidiorida</taxon>
        <taxon>Eimeriorina</taxon>
        <taxon>Sarcocystidae</taxon>
        <taxon>Toxoplasma</taxon>
    </lineage>
</organism>
<dbReference type="PANTHER" id="PTHR48418:SF1">
    <property type="entry name" value="TRNA WYBUTOSINE-SYNTHESIZING PROTEIN 3"/>
    <property type="match status" value="1"/>
</dbReference>
<feature type="compositionally biased region" description="Basic and acidic residues" evidence="9">
    <location>
        <begin position="676"/>
        <end position="694"/>
    </location>
</feature>
<feature type="compositionally biased region" description="Low complexity" evidence="9">
    <location>
        <begin position="327"/>
        <end position="338"/>
    </location>
</feature>
<feature type="domain" description="tRNA wybutosine-synthesizing protein" evidence="11">
    <location>
        <begin position="258"/>
        <end position="465"/>
    </location>
</feature>
<evidence type="ECO:0000259" key="11">
    <source>
        <dbReference type="Pfam" id="PF02676"/>
    </source>
</evidence>
<feature type="region of interest" description="Disordered" evidence="9">
    <location>
        <begin position="303"/>
        <end position="397"/>
    </location>
</feature>
<dbReference type="Gene3D" id="3.30.1960.10">
    <property type="entry name" value="tRNA wybutosine-synthesizing-like"/>
    <property type="match status" value="2"/>
</dbReference>
<keyword evidence="5" id="KW-0949">S-adenosyl-L-methionine</keyword>
<comment type="similarity">
    <text evidence="1">Belongs to the TYW3 family.</text>
</comment>
<evidence type="ECO:0000256" key="6">
    <source>
        <dbReference type="ARBA" id="ARBA00022694"/>
    </source>
</evidence>
<evidence type="ECO:0000313" key="12">
    <source>
        <dbReference type="EMBL" id="KFG42354.1"/>
    </source>
</evidence>
<feature type="region of interest" description="Disordered" evidence="9">
    <location>
        <begin position="226"/>
        <end position="267"/>
    </location>
</feature>
<dbReference type="EMBL" id="AEYI02001030">
    <property type="protein sequence ID" value="KFG42354.1"/>
    <property type="molecule type" value="Genomic_DNA"/>
</dbReference>
<sequence length="793" mass="85135">MSTAARVLRVLSFLLLWVSGRPCERLFLPVPKFAMAIRPSSRLMPSLSFLLSPSRSSSSSPTHLCSLQLPCSGSVSPFVSPSFPHSLATRCPRWGTSLSRSRSLTSQSSSSSSSSAPSSVSPSSLSSPCHSPSSPSSHSAPSSCSFSRSRGHTSLSSGPSWVSSFVLQDASSERKTVFDERKEAALAAIAPSVAPESVALPAASGETLGESVLLPPASFRAPRLRFSQRTSPSHPGKTYESATAAGGETCRGGDGRHRKDRSKKGSVDEEIRPLLDAINKLKNFYTSSSCAGRILLVGTPFENSQEKETVCPSSRSAVPDSAPSLTASSPADKSASPSVFQDVREARAGPRGLEQEAKREERGDRSASQATQTGGKPIQKRNGNDEGAASPEAASEGKRKKHSFVFLLNHHQKVDAHQLLHAVAACPIPCQEIWLKVEAPILHVCCRSLTDALNLIRVARPYTHRAVLLHASSPAVASSSASLEALPRASSTSPSCGSPPPTPASSSSFACSMPSWSVAGGAPNEAAASLGGMDGESRAQRKAMRAEVAADQRHPAGKARRADVLHCRKEKETQAEERKGDSARYIVEMSNSSRLAVPILVPPSCWLVPLPRLVPGENTKEPHRRLTADPVSLPSETVTSTREIESAPNAAANMRDETRAEKTSVARTEAALLQTETKREPRRAAAGAECRRGGSEPVSVQTRRDEEEQDERTLTENGGTLCGREDGEKKEAEDQGKEIAERILWERWLTLARLCNQALEESRTRFFELEKQIQKLSQPSLESSSDRPAQQNR</sequence>
<evidence type="ECO:0000256" key="2">
    <source>
        <dbReference type="ARBA" id="ARBA00012750"/>
    </source>
</evidence>
<dbReference type="GO" id="GO:0032259">
    <property type="term" value="P:methylation"/>
    <property type="evidence" value="ECO:0007669"/>
    <property type="project" value="UniProtKB-KW"/>
</dbReference>
<evidence type="ECO:0000313" key="13">
    <source>
        <dbReference type="Proteomes" id="UP000028828"/>
    </source>
</evidence>
<feature type="compositionally biased region" description="Basic and acidic residues" evidence="9">
    <location>
        <begin position="342"/>
        <end position="365"/>
    </location>
</feature>
<evidence type="ECO:0000256" key="10">
    <source>
        <dbReference type="SAM" id="SignalP"/>
    </source>
</evidence>
<dbReference type="GO" id="GO:0008033">
    <property type="term" value="P:tRNA processing"/>
    <property type="evidence" value="ECO:0007669"/>
    <property type="project" value="UniProtKB-KW"/>
</dbReference>
<keyword evidence="4 12" id="KW-0808">Transferase</keyword>
<feature type="compositionally biased region" description="Basic and acidic residues" evidence="9">
    <location>
        <begin position="654"/>
        <end position="664"/>
    </location>
</feature>
<evidence type="ECO:0000256" key="8">
    <source>
        <dbReference type="ARBA" id="ARBA00049202"/>
    </source>
</evidence>
<feature type="region of interest" description="Disordered" evidence="9">
    <location>
        <begin position="527"/>
        <end position="562"/>
    </location>
</feature>
<dbReference type="GO" id="GO:0008168">
    <property type="term" value="F:methyltransferase activity"/>
    <property type="evidence" value="ECO:0007669"/>
    <property type="project" value="UniProtKB-KW"/>
</dbReference>
<feature type="compositionally biased region" description="Low complexity" evidence="9">
    <location>
        <begin position="102"/>
        <end position="148"/>
    </location>
</feature>
<keyword evidence="10" id="KW-0732">Signal</keyword>
<dbReference type="InterPro" id="IPR003827">
    <property type="entry name" value="tRNA_yW-synthesising"/>
</dbReference>
<protein>
    <recommendedName>
        <fullName evidence="2">tRNA(Phe) 7-[(3-amino-3-carboxypropyl)-4-demethylwyosine(37)-N(4)]-methyltransferase</fullName>
        <ecNumber evidence="2">2.1.1.282</ecNumber>
    </recommendedName>
    <alternativeName>
        <fullName evidence="7">tRNA(Phe) 7-((3-amino-3-carboxypropyl)-4-demethylwyosine(37)-N(4))-methyltransferase</fullName>
    </alternativeName>
</protein>
<keyword evidence="6" id="KW-0819">tRNA processing</keyword>
<feature type="compositionally biased region" description="Basic and acidic residues" evidence="9">
    <location>
        <begin position="723"/>
        <end position="734"/>
    </location>
</feature>
<dbReference type="Pfam" id="PF02676">
    <property type="entry name" value="TYW3"/>
    <property type="match status" value="1"/>
</dbReference>
<feature type="compositionally biased region" description="Basic and acidic residues" evidence="9">
    <location>
        <begin position="618"/>
        <end position="627"/>
    </location>
</feature>
<reference evidence="12 13" key="1">
    <citation type="submission" date="2014-03" db="EMBL/GenBank/DDBJ databases">
        <authorList>
            <person name="Sibley D."/>
            <person name="Venepally P."/>
            <person name="Karamycheva S."/>
            <person name="Hadjithomas M."/>
            <person name="Khan A."/>
            <person name="Brunk B."/>
            <person name="Roos D."/>
            <person name="Caler E."/>
            <person name="Lorenzi H."/>
        </authorList>
    </citation>
    <scope>NUCLEOTIDE SEQUENCE [LARGE SCALE GENOMIC DNA]</scope>
    <source>
        <strain evidence="13">p89</strain>
    </source>
</reference>
<feature type="region of interest" description="Disordered" evidence="9">
    <location>
        <begin position="617"/>
        <end position="734"/>
    </location>
</feature>
<gene>
    <name evidence="12" type="ORF">TGP89_227400</name>
</gene>
<dbReference type="PANTHER" id="PTHR48418">
    <property type="entry name" value="TRNA WYBUTOSINE-SYNTHESIZING PROTEIN 3"/>
    <property type="match status" value="1"/>
</dbReference>
<evidence type="ECO:0000256" key="4">
    <source>
        <dbReference type="ARBA" id="ARBA00022679"/>
    </source>
</evidence>
<feature type="region of interest" description="Disordered" evidence="9">
    <location>
        <begin position="102"/>
        <end position="149"/>
    </location>
</feature>
<feature type="compositionally biased region" description="Basic and acidic residues" evidence="9">
    <location>
        <begin position="251"/>
        <end position="267"/>
    </location>
</feature>
<evidence type="ECO:0000256" key="1">
    <source>
        <dbReference type="ARBA" id="ARBA00008569"/>
    </source>
</evidence>
<keyword evidence="3 12" id="KW-0489">Methyltransferase</keyword>
<dbReference type="SUPFAM" id="SSF111278">
    <property type="entry name" value="SSo0622-like"/>
    <property type="match status" value="1"/>
</dbReference>
<dbReference type="EC" id="2.1.1.282" evidence="2"/>
<evidence type="ECO:0000256" key="3">
    <source>
        <dbReference type="ARBA" id="ARBA00022603"/>
    </source>
</evidence>
<evidence type="ECO:0000256" key="9">
    <source>
        <dbReference type="SAM" id="MobiDB-lite"/>
    </source>
</evidence>
<dbReference type="InterPro" id="IPR036602">
    <property type="entry name" value="tRNA_yW-synthesising-like_sf"/>
</dbReference>
<feature type="chain" id="PRO_5001809028" description="tRNA(Phe) 7-[(3-amino-3-carboxypropyl)-4-demethylwyosine(37)-N(4)]-methyltransferase" evidence="10">
    <location>
        <begin position="21"/>
        <end position="793"/>
    </location>
</feature>
<name>A0A086KD86_TOXGO</name>
<feature type="signal peptide" evidence="10">
    <location>
        <begin position="1"/>
        <end position="20"/>
    </location>
</feature>
<evidence type="ECO:0000256" key="5">
    <source>
        <dbReference type="ARBA" id="ARBA00022691"/>
    </source>
</evidence>
<dbReference type="SMR" id="A0A086KD86"/>
<feature type="region of interest" description="Disordered" evidence="9">
    <location>
        <begin position="774"/>
        <end position="793"/>
    </location>
</feature>
<feature type="compositionally biased region" description="Basic and acidic residues" evidence="9">
    <location>
        <begin position="535"/>
        <end position="562"/>
    </location>
</feature>
<dbReference type="AlphaFoldDB" id="A0A086KD86"/>
<accession>A0A086KD86</accession>
<dbReference type="VEuPathDB" id="ToxoDB:TGP89_227400"/>
<dbReference type="OrthoDB" id="263283at2759"/>
<dbReference type="Proteomes" id="UP000028828">
    <property type="component" value="Unassembled WGS sequence"/>
</dbReference>